<dbReference type="GeneID" id="91148666"/>
<dbReference type="RefSeq" id="WP_168297001.1">
    <property type="nucleotide sequence ID" value="NZ_CP071604.1"/>
</dbReference>
<evidence type="ECO:0000313" key="2">
    <source>
        <dbReference type="Proteomes" id="UP001549077"/>
    </source>
</evidence>
<sequence length="105" mass="11630">MDGADEISRCRLKAAGSPGLFDRLDIRKIAFDMKPWLQEEGVTDEQLRGGGCIEQFGQVLVMNCQHDKAAVATVRSWIKRKVGANGRANLSLIASARCQYIRGHQ</sequence>
<protein>
    <submittedName>
        <fullName evidence="1">Uncharacterized protein</fullName>
    </submittedName>
</protein>
<accession>A0ABV2MKF4</accession>
<comment type="caution">
    <text evidence="1">The sequence shown here is derived from an EMBL/GenBank/DDBJ whole genome shotgun (WGS) entry which is preliminary data.</text>
</comment>
<keyword evidence="2" id="KW-1185">Reference proteome</keyword>
<name>A0ABV2MKF4_9HYPH</name>
<gene>
    <name evidence="1" type="ORF">ABID08_004319</name>
</gene>
<dbReference type="Proteomes" id="UP001549077">
    <property type="component" value="Unassembled WGS sequence"/>
</dbReference>
<reference evidence="1 2" key="1">
    <citation type="submission" date="2024-06" db="EMBL/GenBank/DDBJ databases">
        <title>Genomic Encyclopedia of Type Strains, Phase IV (KMG-IV): sequencing the most valuable type-strain genomes for metagenomic binning, comparative biology and taxonomic classification.</title>
        <authorList>
            <person name="Goeker M."/>
        </authorList>
    </citation>
    <scope>NUCLEOTIDE SEQUENCE [LARGE SCALE GENOMIC DNA]</scope>
    <source>
        <strain evidence="1 2">DSM 29288</strain>
    </source>
</reference>
<organism evidence="1 2">
    <name type="scientific">Rhizobium binae</name>
    <dbReference type="NCBI Taxonomy" id="1138190"/>
    <lineage>
        <taxon>Bacteria</taxon>
        <taxon>Pseudomonadati</taxon>
        <taxon>Pseudomonadota</taxon>
        <taxon>Alphaproteobacteria</taxon>
        <taxon>Hyphomicrobiales</taxon>
        <taxon>Rhizobiaceae</taxon>
        <taxon>Rhizobium/Agrobacterium group</taxon>
        <taxon>Rhizobium</taxon>
    </lineage>
</organism>
<evidence type="ECO:0000313" key="1">
    <source>
        <dbReference type="EMBL" id="MET3756940.1"/>
    </source>
</evidence>
<proteinExistence type="predicted"/>
<dbReference type="EMBL" id="JBEPMY010000014">
    <property type="protein sequence ID" value="MET3756940.1"/>
    <property type="molecule type" value="Genomic_DNA"/>
</dbReference>